<dbReference type="EMBL" id="KQ414606">
    <property type="protein sequence ID" value="KOC69599.1"/>
    <property type="molecule type" value="Genomic_DNA"/>
</dbReference>
<dbReference type="GO" id="GO:0042800">
    <property type="term" value="F:histone H3K4 methyltransferase activity"/>
    <property type="evidence" value="ECO:0007669"/>
    <property type="project" value="TreeGrafter"/>
</dbReference>
<dbReference type="GO" id="GO:0044547">
    <property type="term" value="F:DNA topoisomerase binding"/>
    <property type="evidence" value="ECO:0007669"/>
    <property type="project" value="TreeGrafter"/>
</dbReference>
<keyword evidence="2" id="KW-1185">Reference proteome</keyword>
<reference evidence="1 2" key="1">
    <citation type="submission" date="2015-07" db="EMBL/GenBank/DDBJ databases">
        <title>The genome of Habropoda laboriosa.</title>
        <authorList>
            <person name="Pan H."/>
            <person name="Kapheim K."/>
        </authorList>
    </citation>
    <scope>NUCLEOTIDE SEQUENCE [LARGE SCALE GENOMIC DNA]</scope>
    <source>
        <strain evidence="1">0110345459</strain>
    </source>
</reference>
<gene>
    <name evidence="1" type="ORF">WH47_05542</name>
</gene>
<dbReference type="InterPro" id="IPR052709">
    <property type="entry name" value="Transposase-MT_Hybrid"/>
</dbReference>
<dbReference type="GO" id="GO:0046975">
    <property type="term" value="F:histone H3K36 methyltransferase activity"/>
    <property type="evidence" value="ECO:0007669"/>
    <property type="project" value="TreeGrafter"/>
</dbReference>
<dbReference type="PANTHER" id="PTHR46060:SF2">
    <property type="entry name" value="HISTONE-LYSINE N-METHYLTRANSFERASE SETMAR"/>
    <property type="match status" value="1"/>
</dbReference>
<sequence>MDSSDSRDNRFILHPAVNRSTPRWIYFLFESSSERCFQLEASVVWNVPHLGDAKLKNGNFDLKDAPRSGRPVEFDEERLNQLLHENSRQTTRELAEKMECSHTAIEKHLHSMGKVQKCGAWVPHALSDNNKNQRATISVGCQNFHF</sequence>
<name>A0A0L7RFJ7_9HYME</name>
<dbReference type="InterPro" id="IPR036388">
    <property type="entry name" value="WH-like_DNA-bd_sf"/>
</dbReference>
<keyword evidence="1" id="KW-0808">Transferase</keyword>
<dbReference type="GO" id="GO:0006303">
    <property type="term" value="P:double-strand break repair via nonhomologous end joining"/>
    <property type="evidence" value="ECO:0007669"/>
    <property type="project" value="TreeGrafter"/>
</dbReference>
<keyword evidence="1" id="KW-0489">Methyltransferase</keyword>
<dbReference type="GO" id="GO:0044774">
    <property type="term" value="P:mitotic DNA integrity checkpoint signaling"/>
    <property type="evidence" value="ECO:0007669"/>
    <property type="project" value="TreeGrafter"/>
</dbReference>
<dbReference type="GO" id="GO:0000014">
    <property type="term" value="F:single-stranded DNA endodeoxyribonuclease activity"/>
    <property type="evidence" value="ECO:0007669"/>
    <property type="project" value="TreeGrafter"/>
</dbReference>
<dbReference type="GO" id="GO:0035861">
    <property type="term" value="C:site of double-strand break"/>
    <property type="evidence" value="ECO:0007669"/>
    <property type="project" value="TreeGrafter"/>
</dbReference>
<accession>A0A0L7RFJ7</accession>
<dbReference type="Gene3D" id="1.10.10.10">
    <property type="entry name" value="Winged helix-like DNA-binding domain superfamily/Winged helix DNA-binding domain"/>
    <property type="match status" value="1"/>
</dbReference>
<protein>
    <submittedName>
        <fullName evidence="1">Histone-lysine N-methyltransferase SETMAR</fullName>
    </submittedName>
</protein>
<dbReference type="Proteomes" id="UP000053825">
    <property type="component" value="Unassembled WGS sequence"/>
</dbReference>
<dbReference type="GO" id="GO:0031297">
    <property type="term" value="P:replication fork processing"/>
    <property type="evidence" value="ECO:0007669"/>
    <property type="project" value="TreeGrafter"/>
</dbReference>
<dbReference type="STRING" id="597456.A0A0L7RFJ7"/>
<evidence type="ECO:0000313" key="2">
    <source>
        <dbReference type="Proteomes" id="UP000053825"/>
    </source>
</evidence>
<dbReference type="GO" id="GO:0003697">
    <property type="term" value="F:single-stranded DNA binding"/>
    <property type="evidence" value="ECO:0007669"/>
    <property type="project" value="TreeGrafter"/>
</dbReference>
<dbReference type="GO" id="GO:0015074">
    <property type="term" value="P:DNA integration"/>
    <property type="evidence" value="ECO:0007669"/>
    <property type="project" value="TreeGrafter"/>
</dbReference>
<dbReference type="GO" id="GO:0005634">
    <property type="term" value="C:nucleus"/>
    <property type="evidence" value="ECO:0007669"/>
    <property type="project" value="TreeGrafter"/>
</dbReference>
<dbReference type="AlphaFoldDB" id="A0A0L7RFJ7"/>
<proteinExistence type="predicted"/>
<evidence type="ECO:0000313" key="1">
    <source>
        <dbReference type="EMBL" id="KOC69599.1"/>
    </source>
</evidence>
<dbReference type="GO" id="GO:0003690">
    <property type="term" value="F:double-stranded DNA binding"/>
    <property type="evidence" value="ECO:0007669"/>
    <property type="project" value="TreeGrafter"/>
</dbReference>
<dbReference type="GO" id="GO:0000793">
    <property type="term" value="C:condensed chromosome"/>
    <property type="evidence" value="ECO:0007669"/>
    <property type="project" value="TreeGrafter"/>
</dbReference>
<organism evidence="1 2">
    <name type="scientific">Habropoda laboriosa</name>
    <dbReference type="NCBI Taxonomy" id="597456"/>
    <lineage>
        <taxon>Eukaryota</taxon>
        <taxon>Metazoa</taxon>
        <taxon>Ecdysozoa</taxon>
        <taxon>Arthropoda</taxon>
        <taxon>Hexapoda</taxon>
        <taxon>Insecta</taxon>
        <taxon>Pterygota</taxon>
        <taxon>Neoptera</taxon>
        <taxon>Endopterygota</taxon>
        <taxon>Hymenoptera</taxon>
        <taxon>Apocrita</taxon>
        <taxon>Aculeata</taxon>
        <taxon>Apoidea</taxon>
        <taxon>Anthophila</taxon>
        <taxon>Apidae</taxon>
        <taxon>Habropoda</taxon>
    </lineage>
</organism>
<dbReference type="GO" id="GO:0000729">
    <property type="term" value="P:DNA double-strand break processing"/>
    <property type="evidence" value="ECO:0007669"/>
    <property type="project" value="TreeGrafter"/>
</dbReference>
<dbReference type="PANTHER" id="PTHR46060">
    <property type="entry name" value="MARINER MOS1 TRANSPOSASE-LIKE PROTEIN"/>
    <property type="match status" value="1"/>
</dbReference>
<dbReference type="GO" id="GO:0032259">
    <property type="term" value="P:methylation"/>
    <property type="evidence" value="ECO:0007669"/>
    <property type="project" value="UniProtKB-KW"/>
</dbReference>